<evidence type="ECO:0000256" key="10">
    <source>
        <dbReference type="SAM" id="MobiDB-lite"/>
    </source>
</evidence>
<dbReference type="SUPFAM" id="SSF57850">
    <property type="entry name" value="RING/U-box"/>
    <property type="match status" value="1"/>
</dbReference>
<proteinExistence type="inferred from homology"/>
<dbReference type="STRING" id="703135.A0A2A9NGA0"/>
<evidence type="ECO:0000256" key="5">
    <source>
        <dbReference type="ARBA" id="ARBA00022801"/>
    </source>
</evidence>
<keyword evidence="2" id="KW-0479">Metal-binding</keyword>
<dbReference type="PROSITE" id="PS51192">
    <property type="entry name" value="HELICASE_ATP_BIND_1"/>
    <property type="match status" value="1"/>
</dbReference>
<feature type="region of interest" description="Disordered" evidence="10">
    <location>
        <begin position="950"/>
        <end position="1006"/>
    </location>
</feature>
<dbReference type="Gene3D" id="3.30.40.10">
    <property type="entry name" value="Zinc/RING finger domain, C3HC4 (zinc finger)"/>
    <property type="match status" value="1"/>
</dbReference>
<protein>
    <submittedName>
        <fullName evidence="14">Uncharacterized protein</fullName>
    </submittedName>
</protein>
<evidence type="ECO:0000259" key="11">
    <source>
        <dbReference type="PROSITE" id="PS50089"/>
    </source>
</evidence>
<accession>A0A2A9NGA0</accession>
<evidence type="ECO:0000256" key="6">
    <source>
        <dbReference type="ARBA" id="ARBA00022806"/>
    </source>
</evidence>
<dbReference type="Gene3D" id="3.40.50.10810">
    <property type="entry name" value="Tandem AAA-ATPase domain"/>
    <property type="match status" value="1"/>
</dbReference>
<comment type="similarity">
    <text evidence="1">Belongs to the SNF2/RAD54 helicase family.</text>
</comment>
<dbReference type="SMART" id="SM00184">
    <property type="entry name" value="RING"/>
    <property type="match status" value="1"/>
</dbReference>
<feature type="compositionally biased region" description="Low complexity" evidence="10">
    <location>
        <begin position="216"/>
        <end position="237"/>
    </location>
</feature>
<dbReference type="InterPro" id="IPR014001">
    <property type="entry name" value="Helicase_ATP-bd"/>
</dbReference>
<feature type="compositionally biased region" description="Low complexity" evidence="10">
    <location>
        <begin position="180"/>
        <end position="190"/>
    </location>
</feature>
<dbReference type="InterPro" id="IPR001841">
    <property type="entry name" value="Znf_RING"/>
</dbReference>
<evidence type="ECO:0000259" key="12">
    <source>
        <dbReference type="PROSITE" id="PS51192"/>
    </source>
</evidence>
<dbReference type="CDD" id="cd18793">
    <property type="entry name" value="SF2_C_SNF"/>
    <property type="match status" value="1"/>
</dbReference>
<dbReference type="GO" id="GO:0016787">
    <property type="term" value="F:hydrolase activity"/>
    <property type="evidence" value="ECO:0007669"/>
    <property type="project" value="UniProtKB-KW"/>
</dbReference>
<dbReference type="EMBL" id="KZ302158">
    <property type="protein sequence ID" value="PFH46796.1"/>
    <property type="molecule type" value="Genomic_DNA"/>
</dbReference>
<dbReference type="Pfam" id="PF00271">
    <property type="entry name" value="Helicase_C"/>
    <property type="match status" value="1"/>
</dbReference>
<dbReference type="InterPro" id="IPR049730">
    <property type="entry name" value="SNF2/RAD54-like_C"/>
</dbReference>
<dbReference type="PROSITE" id="PS00518">
    <property type="entry name" value="ZF_RING_1"/>
    <property type="match status" value="1"/>
</dbReference>
<evidence type="ECO:0000256" key="9">
    <source>
        <dbReference type="PROSITE-ProRule" id="PRU00175"/>
    </source>
</evidence>
<evidence type="ECO:0000256" key="2">
    <source>
        <dbReference type="ARBA" id="ARBA00022723"/>
    </source>
</evidence>
<dbReference type="GO" id="GO:0008094">
    <property type="term" value="F:ATP-dependent activity, acting on DNA"/>
    <property type="evidence" value="ECO:0007669"/>
    <property type="project" value="TreeGrafter"/>
</dbReference>
<reference evidence="14 15" key="1">
    <citation type="submission" date="2014-02" db="EMBL/GenBank/DDBJ databases">
        <title>Transposable element dynamics among asymbiotic and ectomycorrhizal Amanita fungi.</title>
        <authorList>
            <consortium name="DOE Joint Genome Institute"/>
            <person name="Hess J."/>
            <person name="Skrede I."/>
            <person name="Wolfe B."/>
            <person name="LaButti K."/>
            <person name="Ohm R.A."/>
            <person name="Grigoriev I.V."/>
            <person name="Pringle A."/>
        </authorList>
    </citation>
    <scope>NUCLEOTIDE SEQUENCE [LARGE SCALE GENOMIC DNA]</scope>
    <source>
        <strain evidence="14 15">SKay4041</strain>
    </source>
</reference>
<dbReference type="InterPro" id="IPR050628">
    <property type="entry name" value="SNF2_RAD54_helicase_TF"/>
</dbReference>
<feature type="compositionally biased region" description="Polar residues" evidence="10">
    <location>
        <begin position="156"/>
        <end position="175"/>
    </location>
</feature>
<dbReference type="SUPFAM" id="SSF52540">
    <property type="entry name" value="P-loop containing nucleoside triphosphate hydrolases"/>
    <property type="match status" value="2"/>
</dbReference>
<dbReference type="GO" id="GO:0005524">
    <property type="term" value="F:ATP binding"/>
    <property type="evidence" value="ECO:0007669"/>
    <property type="project" value="UniProtKB-KW"/>
</dbReference>
<feature type="compositionally biased region" description="Basic residues" evidence="10">
    <location>
        <begin position="989"/>
        <end position="999"/>
    </location>
</feature>
<keyword evidence="15" id="KW-1185">Reference proteome</keyword>
<dbReference type="SMART" id="SM00487">
    <property type="entry name" value="DEXDc"/>
    <property type="match status" value="1"/>
</dbReference>
<keyword evidence="7" id="KW-0862">Zinc</keyword>
<evidence type="ECO:0000313" key="15">
    <source>
        <dbReference type="Proteomes" id="UP000242287"/>
    </source>
</evidence>
<dbReference type="Proteomes" id="UP000242287">
    <property type="component" value="Unassembled WGS sequence"/>
</dbReference>
<sequence>MSEAQPFSLAKSHSGISSHAPDSAVPACYIEELKKHLRLCPHDTHFRINLEPKRGFGRVTCLERGCNSAEIPLNARVGPRDGGKSDGLGSLSAYRTHIHLSQSHIKSRNERVKSKAPGLTDRPSPDKRSSIKESTLLSLLDSNSSTSSRSTKATSVVASRPSSQNTFSRRVSSLTRVRPEQASSSSQESVQSDKENTVSDRLNSQSQVKNVSALAVSPSESQTSSTSSSVSHTPLSVQKEQIQLKIKSLEKEIGRDKGALLGLYSKPKKSNTDLLEMDVLQQSIEANRSLMEYYINSIMRDDPFRPQADVSANLDRMSLGHPPNELSTWLAQPREPTHTGPMTNLYDDSLTRMTMPMSSENEDDDDGQDDYSLPSGAFNQLDWYPYGMGPSSAVTDFGSAISLGYLDRIGSAHRAQNDTFLGPRAQPHEIEQFLKEAGNAELFDGNATVEDARAKLGLNSQYELLPGMAVALLPHQIIGVAWMKEKESGILKGGALCDEMGLGKTVQMIATMVQNQSTDPSCKTNLIIAPTALLDQWKLEIELKTNNTLKCLIYHGSNRPRRKEDLLGYDVVLTTFQTMSMEWPDYEKEAKKRLARARKRRGQFSDDDSSFDERSQKKRKLSGCFASMYNALLKIGPATGLLFRVEFYRIVLDEAHMIRNKGTRASRAVTDLQATCRWCLTGTPIINSLADMYGYLRFLKVKPWYDFTVFQEGIGRLEKKQPQLATERLQAVNALFLLRRMKDSKLDGKRLIELPEKKVSLVRLDFTTEERDIYRMVEIKSQAIFNRYLRAGTVLKNYHHVLVLLLRLRQICSHPCLIQEGGRPYVMPTEKAEEDDDGDELARARRLAPGFIEKMKIKLKDMALSRVKNEGEGDNAAPDEDECPICYDFLTDPTVTLCTHMFCRECILDYLSTRVEASDESKPNERPCPVCRTSISRAKLFSRSIFEKFDEEDTTQPLDEEEEEDDDGSSSLDGFIVPDDEDEEEYTQRRRKTRQQKKKVVVESDDEEIDESIEGVVFGAKPKTEPSEGPIQLMPRFLPSTKMKYMMEELKRLLREKPDEKVMVISQWTSCLSLVSDYLTDHNMLHVKYQGDMNREQRDKAVREFMTFRRTRVMLMSLKCGGVGLNLTRANNVISLDLGWSQAVESQAFDRVHRLGQTKPVLVQRLVISNTVEERVLELQERKQHLADGSLGERTGRKLGRLSVRELANLFGLDGRGRRLDDNQAHR</sequence>
<evidence type="ECO:0000256" key="7">
    <source>
        <dbReference type="ARBA" id="ARBA00022833"/>
    </source>
</evidence>
<gene>
    <name evidence="14" type="ORF">AMATHDRAFT_7394</name>
</gene>
<dbReference type="Pfam" id="PF00176">
    <property type="entry name" value="SNF2-rel_dom"/>
    <property type="match status" value="1"/>
</dbReference>
<dbReference type="GO" id="GO:0005634">
    <property type="term" value="C:nucleus"/>
    <property type="evidence" value="ECO:0007669"/>
    <property type="project" value="TreeGrafter"/>
</dbReference>
<dbReference type="GO" id="GO:0004386">
    <property type="term" value="F:helicase activity"/>
    <property type="evidence" value="ECO:0007669"/>
    <property type="project" value="UniProtKB-KW"/>
</dbReference>
<dbReference type="InterPro" id="IPR017907">
    <property type="entry name" value="Znf_RING_CS"/>
</dbReference>
<keyword evidence="8" id="KW-0067">ATP-binding</keyword>
<dbReference type="PANTHER" id="PTHR45626">
    <property type="entry name" value="TRANSCRIPTION TERMINATION FACTOR 2-RELATED"/>
    <property type="match status" value="1"/>
</dbReference>
<dbReference type="PANTHER" id="PTHR45626:SF16">
    <property type="entry name" value="ATP-DEPENDENT HELICASE ULS1"/>
    <property type="match status" value="1"/>
</dbReference>
<dbReference type="GO" id="GO:0005737">
    <property type="term" value="C:cytoplasm"/>
    <property type="evidence" value="ECO:0007669"/>
    <property type="project" value="TreeGrafter"/>
</dbReference>
<evidence type="ECO:0000313" key="14">
    <source>
        <dbReference type="EMBL" id="PFH46796.1"/>
    </source>
</evidence>
<keyword evidence="5" id="KW-0378">Hydrolase</keyword>
<keyword evidence="4 9" id="KW-0863">Zinc-finger</keyword>
<feature type="region of interest" description="Disordered" evidence="10">
    <location>
        <begin position="100"/>
        <end position="237"/>
    </location>
</feature>
<name>A0A2A9NGA0_9AGAR</name>
<dbReference type="GO" id="GO:0008270">
    <property type="term" value="F:zinc ion binding"/>
    <property type="evidence" value="ECO:0007669"/>
    <property type="project" value="UniProtKB-KW"/>
</dbReference>
<evidence type="ECO:0000256" key="3">
    <source>
        <dbReference type="ARBA" id="ARBA00022741"/>
    </source>
</evidence>
<evidence type="ECO:0000259" key="13">
    <source>
        <dbReference type="PROSITE" id="PS51194"/>
    </source>
</evidence>
<dbReference type="InterPro" id="IPR000330">
    <property type="entry name" value="SNF2_N"/>
</dbReference>
<dbReference type="InterPro" id="IPR038718">
    <property type="entry name" value="SNF2-like_sf"/>
</dbReference>
<dbReference type="Pfam" id="PF13923">
    <property type="entry name" value="zf-C3HC4_2"/>
    <property type="match status" value="1"/>
</dbReference>
<dbReference type="SMART" id="SM00490">
    <property type="entry name" value="HELICc"/>
    <property type="match status" value="1"/>
</dbReference>
<keyword evidence="3" id="KW-0547">Nucleotide-binding</keyword>
<dbReference type="InterPro" id="IPR027417">
    <property type="entry name" value="P-loop_NTPase"/>
</dbReference>
<evidence type="ECO:0000256" key="4">
    <source>
        <dbReference type="ARBA" id="ARBA00022771"/>
    </source>
</evidence>
<feature type="domain" description="Helicase C-terminal" evidence="13">
    <location>
        <begin position="1049"/>
        <end position="1203"/>
    </location>
</feature>
<keyword evidence="6" id="KW-0347">Helicase</keyword>
<dbReference type="GO" id="GO:0000724">
    <property type="term" value="P:double-strand break repair via homologous recombination"/>
    <property type="evidence" value="ECO:0007669"/>
    <property type="project" value="TreeGrafter"/>
</dbReference>
<dbReference type="OrthoDB" id="423559at2759"/>
<evidence type="ECO:0000256" key="8">
    <source>
        <dbReference type="ARBA" id="ARBA00022840"/>
    </source>
</evidence>
<feature type="region of interest" description="Disordered" evidence="10">
    <location>
        <begin position="1"/>
        <end position="21"/>
    </location>
</feature>
<evidence type="ECO:0000256" key="1">
    <source>
        <dbReference type="ARBA" id="ARBA00007025"/>
    </source>
</evidence>
<dbReference type="AlphaFoldDB" id="A0A2A9NGA0"/>
<feature type="compositionally biased region" description="Polar residues" evidence="10">
    <location>
        <begin position="199"/>
        <end position="210"/>
    </location>
</feature>
<feature type="domain" description="Helicase ATP-binding" evidence="12">
    <location>
        <begin position="485"/>
        <end position="702"/>
    </location>
</feature>
<organism evidence="14 15">
    <name type="scientific">Amanita thiersii Skay4041</name>
    <dbReference type="NCBI Taxonomy" id="703135"/>
    <lineage>
        <taxon>Eukaryota</taxon>
        <taxon>Fungi</taxon>
        <taxon>Dikarya</taxon>
        <taxon>Basidiomycota</taxon>
        <taxon>Agaricomycotina</taxon>
        <taxon>Agaricomycetes</taxon>
        <taxon>Agaricomycetidae</taxon>
        <taxon>Agaricales</taxon>
        <taxon>Pluteineae</taxon>
        <taxon>Amanitaceae</taxon>
        <taxon>Amanita</taxon>
    </lineage>
</organism>
<dbReference type="InterPro" id="IPR013083">
    <property type="entry name" value="Znf_RING/FYVE/PHD"/>
</dbReference>
<feature type="compositionally biased region" description="Acidic residues" evidence="10">
    <location>
        <begin position="950"/>
        <end position="968"/>
    </location>
</feature>
<feature type="domain" description="RING-type" evidence="11">
    <location>
        <begin position="883"/>
        <end position="932"/>
    </location>
</feature>
<dbReference type="PROSITE" id="PS51194">
    <property type="entry name" value="HELICASE_CTER"/>
    <property type="match status" value="1"/>
</dbReference>
<dbReference type="PROSITE" id="PS50089">
    <property type="entry name" value="ZF_RING_2"/>
    <property type="match status" value="1"/>
</dbReference>
<dbReference type="CDD" id="cd18008">
    <property type="entry name" value="DEXDc_SHPRH-like"/>
    <property type="match status" value="1"/>
</dbReference>
<dbReference type="Gene3D" id="3.40.50.300">
    <property type="entry name" value="P-loop containing nucleotide triphosphate hydrolases"/>
    <property type="match status" value="1"/>
</dbReference>
<feature type="compositionally biased region" description="Low complexity" evidence="10">
    <location>
        <begin position="134"/>
        <end position="155"/>
    </location>
</feature>
<dbReference type="InterPro" id="IPR001650">
    <property type="entry name" value="Helicase_C-like"/>
</dbReference>